<dbReference type="Gene3D" id="2.40.10.10">
    <property type="entry name" value="Trypsin-like serine proteases"/>
    <property type="match status" value="1"/>
</dbReference>
<feature type="compositionally biased region" description="Gly residues" evidence="5">
    <location>
        <begin position="422"/>
        <end position="503"/>
    </location>
</feature>
<dbReference type="GO" id="GO:0006508">
    <property type="term" value="P:proteolysis"/>
    <property type="evidence" value="ECO:0007669"/>
    <property type="project" value="UniProtKB-KW"/>
</dbReference>
<dbReference type="InterPro" id="IPR009003">
    <property type="entry name" value="Peptidase_S1_PA"/>
</dbReference>
<proteinExistence type="inferred from homology"/>
<dbReference type="InterPro" id="IPR050430">
    <property type="entry name" value="Peptidase_S1"/>
</dbReference>
<comment type="similarity">
    <text evidence="1">Belongs to the peptidase S1 family.</text>
</comment>
<dbReference type="InterPro" id="IPR001254">
    <property type="entry name" value="Trypsin_dom"/>
</dbReference>
<dbReference type="GO" id="GO:0004252">
    <property type="term" value="F:serine-type endopeptidase activity"/>
    <property type="evidence" value="ECO:0007669"/>
    <property type="project" value="InterPro"/>
</dbReference>
<dbReference type="CDD" id="cd00190">
    <property type="entry name" value="Tryp_SPc"/>
    <property type="match status" value="1"/>
</dbReference>
<evidence type="ECO:0000313" key="8">
    <source>
        <dbReference type="EMBL" id="GAX20310.1"/>
    </source>
</evidence>
<feature type="signal peptide" evidence="6">
    <location>
        <begin position="1"/>
        <end position="17"/>
    </location>
</feature>
<reference evidence="8 9" key="1">
    <citation type="journal article" date="2015" name="Plant Cell">
        <title>Oil accumulation by the oleaginous diatom Fistulifera solaris as revealed by the genome and transcriptome.</title>
        <authorList>
            <person name="Tanaka T."/>
            <person name="Maeda Y."/>
            <person name="Veluchamy A."/>
            <person name="Tanaka M."/>
            <person name="Abida H."/>
            <person name="Marechal E."/>
            <person name="Bowler C."/>
            <person name="Muto M."/>
            <person name="Sunaga Y."/>
            <person name="Tanaka M."/>
            <person name="Yoshino T."/>
            <person name="Taniguchi T."/>
            <person name="Fukuda Y."/>
            <person name="Nemoto M."/>
            <person name="Matsumoto M."/>
            <person name="Wong P.S."/>
            <person name="Aburatani S."/>
            <person name="Fujibuchi W."/>
        </authorList>
    </citation>
    <scope>NUCLEOTIDE SEQUENCE [LARGE SCALE GENOMIC DNA]</scope>
    <source>
        <strain evidence="8 9">JPCC DA0580</strain>
    </source>
</reference>
<feature type="domain" description="Peptidase S1" evidence="7">
    <location>
        <begin position="47"/>
        <end position="265"/>
    </location>
</feature>
<evidence type="ECO:0000256" key="5">
    <source>
        <dbReference type="SAM" id="MobiDB-lite"/>
    </source>
</evidence>
<keyword evidence="3" id="KW-1015">Disulfide bond</keyword>
<dbReference type="InterPro" id="IPR043504">
    <property type="entry name" value="Peptidase_S1_PA_chymotrypsin"/>
</dbReference>
<evidence type="ECO:0000256" key="6">
    <source>
        <dbReference type="SAM" id="SignalP"/>
    </source>
</evidence>
<evidence type="ECO:0000313" key="9">
    <source>
        <dbReference type="Proteomes" id="UP000198406"/>
    </source>
</evidence>
<dbReference type="Proteomes" id="UP000198406">
    <property type="component" value="Unassembled WGS sequence"/>
</dbReference>
<feature type="chain" id="PRO_5012216139" evidence="6">
    <location>
        <begin position="18"/>
        <end position="567"/>
    </location>
</feature>
<dbReference type="PROSITE" id="PS50240">
    <property type="entry name" value="TRYPSIN_DOM"/>
    <property type="match status" value="1"/>
</dbReference>
<organism evidence="8 9">
    <name type="scientific">Fistulifera solaris</name>
    <name type="common">Oleaginous diatom</name>
    <dbReference type="NCBI Taxonomy" id="1519565"/>
    <lineage>
        <taxon>Eukaryota</taxon>
        <taxon>Sar</taxon>
        <taxon>Stramenopiles</taxon>
        <taxon>Ochrophyta</taxon>
        <taxon>Bacillariophyta</taxon>
        <taxon>Bacillariophyceae</taxon>
        <taxon>Bacillariophycidae</taxon>
        <taxon>Naviculales</taxon>
        <taxon>Naviculaceae</taxon>
        <taxon>Fistulifera</taxon>
    </lineage>
</organism>
<keyword evidence="2" id="KW-0843">Virulence</keyword>
<sequence length="567" mass="58137">MKRWLLFTSIALVTVHADPDIAIEENENSRNVFRRGIHPRGQIVPRMAGGFPSGPGAFPFTVHTFDGDQGVCGGVLVHSDVVVTAASCQSVFEATNTIYIGSNDLYGRDFAPLLAISSALPHPDFDEVTYENDIMLLHLETPVGSAVASIATTIPSEDQLLFALGFGRLNPLDETYPTTRHEVDMPAVSFSSCRDVYADAVNSERNVCAGIAGMGPCDGDEGAPLLDAVTTTLQGIWSYSEGCGAAPAVFTRVAYYDSWIREFICNNSQEPPDDCSSPGEDDDVPVTDDEPTNDDIPVDDDVPVPADDDVPVDDDNIPTPSPTHEEMHPTNGKGKGKGKRSRKSVDSTSHKMNRSNKLSKKSSSLGKGSTGKGSGKGSMGKGSSGKGSLGKGSNGKGSNGKGSSGNGSGGKGSSGKVSTGKGSNGKGSSGKGSTGKGSAGKGSNGKGSSGKGSGGKGSSGKGSGGKGSSGKGSSGKGSSGKGSNGKGSSGKGSRGKGSGGKGSYGKRSSKKSSSGKKSYGKGSSNGKRIYRKGSDRQSTTTSTDDRAIDVSPYNILKRRHNRSPYSP</sequence>
<dbReference type="AlphaFoldDB" id="A0A1Z5K1Z4"/>
<dbReference type="PANTHER" id="PTHR24276">
    <property type="entry name" value="POLYSERASE-RELATED"/>
    <property type="match status" value="1"/>
</dbReference>
<dbReference type="OrthoDB" id="44567at2759"/>
<feature type="compositionally biased region" description="Low complexity" evidence="5">
    <location>
        <begin position="515"/>
        <end position="527"/>
    </location>
</feature>
<keyword evidence="8" id="KW-0645">Protease</keyword>
<evidence type="ECO:0000256" key="2">
    <source>
        <dbReference type="ARBA" id="ARBA00023026"/>
    </source>
</evidence>
<feature type="compositionally biased region" description="Basic residues" evidence="5">
    <location>
        <begin position="351"/>
        <end position="360"/>
    </location>
</feature>
<evidence type="ECO:0000256" key="4">
    <source>
        <dbReference type="ARBA" id="ARBA00023180"/>
    </source>
</evidence>
<dbReference type="SMART" id="SM00020">
    <property type="entry name" value="Tryp_SPc"/>
    <property type="match status" value="1"/>
</dbReference>
<keyword evidence="4" id="KW-0325">Glycoprotein</keyword>
<feature type="compositionally biased region" description="Gly residues" evidence="5">
    <location>
        <begin position="368"/>
        <end position="413"/>
    </location>
</feature>
<feature type="compositionally biased region" description="Acidic residues" evidence="5">
    <location>
        <begin position="279"/>
        <end position="316"/>
    </location>
</feature>
<evidence type="ECO:0000256" key="1">
    <source>
        <dbReference type="ARBA" id="ARBA00007664"/>
    </source>
</evidence>
<name>A0A1Z5K1Z4_FISSO</name>
<feature type="compositionally biased region" description="Basic residues" evidence="5">
    <location>
        <begin position="556"/>
        <end position="567"/>
    </location>
</feature>
<keyword evidence="6" id="KW-0732">Signal</keyword>
<gene>
    <name evidence="8" type="ORF">FisN_9Hh015</name>
</gene>
<dbReference type="InterPro" id="IPR001314">
    <property type="entry name" value="Peptidase_S1A"/>
</dbReference>
<dbReference type="EMBL" id="BDSP01000147">
    <property type="protein sequence ID" value="GAX20310.1"/>
    <property type="molecule type" value="Genomic_DNA"/>
</dbReference>
<keyword evidence="9" id="KW-1185">Reference proteome</keyword>
<keyword evidence="8" id="KW-0378">Hydrolase</keyword>
<dbReference type="InParanoid" id="A0A1Z5K1Z4"/>
<dbReference type="SUPFAM" id="SSF50494">
    <property type="entry name" value="Trypsin-like serine proteases"/>
    <property type="match status" value="1"/>
</dbReference>
<comment type="caution">
    <text evidence="8">The sequence shown here is derived from an EMBL/GenBank/DDBJ whole genome shotgun (WGS) entry which is preliminary data.</text>
</comment>
<accession>A0A1Z5K1Z4</accession>
<dbReference type="PANTHER" id="PTHR24276:SF98">
    <property type="entry name" value="FI18310P1-RELATED"/>
    <property type="match status" value="1"/>
</dbReference>
<protein>
    <submittedName>
        <fullName evidence="8">Chymotrypsin-like protease</fullName>
    </submittedName>
</protein>
<feature type="region of interest" description="Disordered" evidence="5">
    <location>
        <begin position="269"/>
        <end position="567"/>
    </location>
</feature>
<dbReference type="PRINTS" id="PR00722">
    <property type="entry name" value="CHYMOTRYPSIN"/>
</dbReference>
<evidence type="ECO:0000259" key="7">
    <source>
        <dbReference type="PROSITE" id="PS50240"/>
    </source>
</evidence>
<dbReference type="Pfam" id="PF00089">
    <property type="entry name" value="Trypsin"/>
    <property type="match status" value="1"/>
</dbReference>
<evidence type="ECO:0000256" key="3">
    <source>
        <dbReference type="ARBA" id="ARBA00023157"/>
    </source>
</evidence>